<keyword evidence="1" id="KW-1133">Transmembrane helix</keyword>
<evidence type="ECO:0000256" key="1">
    <source>
        <dbReference type="SAM" id="Phobius"/>
    </source>
</evidence>
<accession>A0A5C1YFG7</accession>
<protein>
    <submittedName>
        <fullName evidence="3">DUF4129 domain-containing protein</fullName>
    </submittedName>
</protein>
<dbReference type="EMBL" id="CP043505">
    <property type="protein sequence ID" value="QEO13502.1"/>
    <property type="molecule type" value="Genomic_DNA"/>
</dbReference>
<dbReference type="Pfam" id="PF13559">
    <property type="entry name" value="DUF4129"/>
    <property type="match status" value="1"/>
</dbReference>
<dbReference type="RefSeq" id="WP_149159525.1">
    <property type="nucleotide sequence ID" value="NZ_CP043505.1"/>
</dbReference>
<keyword evidence="4" id="KW-1185">Reference proteome</keyword>
<evidence type="ECO:0000259" key="2">
    <source>
        <dbReference type="Pfam" id="PF13559"/>
    </source>
</evidence>
<dbReference type="Proteomes" id="UP000324678">
    <property type="component" value="Chromosome"/>
</dbReference>
<organism evidence="3 4">
    <name type="scientific">Agromyces intestinalis</name>
    <dbReference type="NCBI Taxonomy" id="2592652"/>
    <lineage>
        <taxon>Bacteria</taxon>
        <taxon>Bacillati</taxon>
        <taxon>Actinomycetota</taxon>
        <taxon>Actinomycetes</taxon>
        <taxon>Micrococcales</taxon>
        <taxon>Microbacteriaceae</taxon>
        <taxon>Agromyces</taxon>
    </lineage>
</organism>
<reference evidence="3 4" key="1">
    <citation type="submission" date="2019-09" db="EMBL/GenBank/DDBJ databases">
        <title>Genome sequencing of strain KACC 19306.</title>
        <authorList>
            <person name="Heo J."/>
            <person name="Kim S.-J."/>
            <person name="Kim J.-S."/>
            <person name="Hong S.-B."/>
            <person name="Kwon S.-W."/>
        </authorList>
    </citation>
    <scope>NUCLEOTIDE SEQUENCE [LARGE SCALE GENOMIC DNA]</scope>
    <source>
        <strain evidence="3 4">KACC 19306</strain>
    </source>
</reference>
<keyword evidence="1" id="KW-0812">Transmembrane</keyword>
<keyword evidence="1" id="KW-0472">Membrane</keyword>
<dbReference type="KEGG" id="ail:FLP10_03045"/>
<feature type="transmembrane region" description="Helical" evidence="1">
    <location>
        <begin position="60"/>
        <end position="82"/>
    </location>
</feature>
<dbReference type="InterPro" id="IPR025403">
    <property type="entry name" value="TgpA-like_C"/>
</dbReference>
<evidence type="ECO:0000313" key="4">
    <source>
        <dbReference type="Proteomes" id="UP000324678"/>
    </source>
</evidence>
<dbReference type="AlphaFoldDB" id="A0A5C1YFG7"/>
<evidence type="ECO:0000313" key="3">
    <source>
        <dbReference type="EMBL" id="QEO13502.1"/>
    </source>
</evidence>
<sequence length="214" mass="23672">MHLEIPVDPDAPEARRWLQDELAKGEYQAAQPTWFDRLMAAIRDWFLGLFDGSMGVPSGVVVLIVVLAVLALVAIGLLVFGLPRLRRRRATPAPIFDDRDTRDLVALRRAAEQAAARQEWPLAIEERFRAVVRGLVDRDLVQVHPGTTAHGIANAASHRFPAFALELGVAADEFDGVRYLGRPGGRDEYKRVTALEQSLAAAPIRPDVELEAVR</sequence>
<feature type="domain" description="Protein-glutamine gamma-glutamyltransferase-like C-terminal" evidence="2">
    <location>
        <begin position="127"/>
        <end position="194"/>
    </location>
</feature>
<name>A0A5C1YFG7_9MICO</name>
<gene>
    <name evidence="3" type="ORF">FLP10_03045</name>
</gene>
<proteinExistence type="predicted"/>
<dbReference type="OrthoDB" id="3389322at2"/>